<dbReference type="PANTHER" id="PTHR13016:SF0">
    <property type="entry name" value="AMME SYNDROME CANDIDATE GENE 1 PROTEIN"/>
    <property type="match status" value="1"/>
</dbReference>
<dbReference type="InterPro" id="IPR023473">
    <property type="entry name" value="AMMECR1"/>
</dbReference>
<feature type="domain" description="AMMECR1" evidence="1">
    <location>
        <begin position="1"/>
        <end position="170"/>
    </location>
</feature>
<accession>A0A2G9YVJ3</accession>
<dbReference type="SUPFAM" id="SSF143447">
    <property type="entry name" value="AMMECR1-like"/>
    <property type="match status" value="1"/>
</dbReference>
<gene>
    <name evidence="2" type="primary">amrA</name>
    <name evidence="2" type="ORF">COX38_00200</name>
</gene>
<proteinExistence type="predicted"/>
<organism evidence="2 3">
    <name type="scientific">Candidatus Nealsonbacteria bacterium CG23_combo_of_CG06-09_8_20_14_all_39_25</name>
    <dbReference type="NCBI Taxonomy" id="1974723"/>
    <lineage>
        <taxon>Bacteria</taxon>
        <taxon>Candidatus Nealsoniibacteriota</taxon>
    </lineage>
</organism>
<dbReference type="InterPro" id="IPR027485">
    <property type="entry name" value="AMMECR1_N"/>
</dbReference>
<evidence type="ECO:0000259" key="1">
    <source>
        <dbReference type="PROSITE" id="PS51112"/>
    </source>
</evidence>
<sequence length="170" mass="19003">MNSYVLLAKQAIENYIKEKTPLVLPTGLSPDLLIKKAGVFVTVMKGGELRGCIGTYLPIRENIAEEIIYNAVAAATEDNRFESISEEELPQLSYAVYLLNEPELIKDLKELDPKKYGIVIKTSYKSGLLLPDLEGIDTIEKQIAIACEKGGVDPAREKFVIYRFSAEKYQ</sequence>
<dbReference type="Gene3D" id="3.30.700.20">
    <property type="entry name" value="Hypothetical protein ph0010, domain 1"/>
    <property type="match status" value="1"/>
</dbReference>
<dbReference type="EMBL" id="PCRN01000009">
    <property type="protein sequence ID" value="PIP22501.1"/>
    <property type="molecule type" value="Genomic_DNA"/>
</dbReference>
<dbReference type="InterPro" id="IPR036071">
    <property type="entry name" value="AMMECR1_dom_sf"/>
</dbReference>
<dbReference type="AlphaFoldDB" id="A0A2G9YVJ3"/>
<dbReference type="InterPro" id="IPR027623">
    <property type="entry name" value="AmmeMemoSam_A"/>
</dbReference>
<dbReference type="Pfam" id="PF01871">
    <property type="entry name" value="AMMECR1"/>
    <property type="match status" value="1"/>
</dbReference>
<dbReference type="Gene3D" id="3.30.1490.150">
    <property type="entry name" value="Hypothetical protein ph0010, domain 2"/>
    <property type="match status" value="1"/>
</dbReference>
<dbReference type="Proteomes" id="UP000229054">
    <property type="component" value="Unassembled WGS sequence"/>
</dbReference>
<dbReference type="InterPro" id="IPR002733">
    <property type="entry name" value="AMMECR1_domain"/>
</dbReference>
<protein>
    <submittedName>
        <fullName evidence="2">AmmeMemoRadiSam system protein A</fullName>
    </submittedName>
</protein>
<evidence type="ECO:0000313" key="2">
    <source>
        <dbReference type="EMBL" id="PIP22501.1"/>
    </source>
</evidence>
<comment type="caution">
    <text evidence="2">The sequence shown here is derived from an EMBL/GenBank/DDBJ whole genome shotgun (WGS) entry which is preliminary data.</text>
</comment>
<evidence type="ECO:0000313" key="3">
    <source>
        <dbReference type="Proteomes" id="UP000229054"/>
    </source>
</evidence>
<dbReference type="PANTHER" id="PTHR13016">
    <property type="entry name" value="AMMECR1 HOMOLOG"/>
    <property type="match status" value="1"/>
</dbReference>
<name>A0A2G9YVJ3_9BACT</name>
<dbReference type="PROSITE" id="PS51112">
    <property type="entry name" value="AMMECR1"/>
    <property type="match status" value="1"/>
</dbReference>
<dbReference type="NCBIfam" id="TIGR04335">
    <property type="entry name" value="AmmeMemoSam_A"/>
    <property type="match status" value="1"/>
</dbReference>
<reference evidence="2 3" key="1">
    <citation type="submission" date="2017-09" db="EMBL/GenBank/DDBJ databases">
        <title>Depth-based differentiation of microbial function through sediment-hosted aquifers and enrichment of novel symbionts in the deep terrestrial subsurface.</title>
        <authorList>
            <person name="Probst A.J."/>
            <person name="Ladd B."/>
            <person name="Jarett J.K."/>
            <person name="Geller-Mcgrath D.E."/>
            <person name="Sieber C.M."/>
            <person name="Emerson J.B."/>
            <person name="Anantharaman K."/>
            <person name="Thomas B.C."/>
            <person name="Malmstrom R."/>
            <person name="Stieglmeier M."/>
            <person name="Klingl A."/>
            <person name="Woyke T."/>
            <person name="Ryan C.M."/>
            <person name="Banfield J.F."/>
        </authorList>
    </citation>
    <scope>NUCLEOTIDE SEQUENCE [LARGE SCALE GENOMIC DNA]</scope>
    <source>
        <strain evidence="2">CG23_combo_of_CG06-09_8_20_14_all_39_25</strain>
    </source>
</reference>